<dbReference type="EMBL" id="RQTK01000012">
    <property type="protein sequence ID" value="RUS91389.1"/>
    <property type="molecule type" value="Genomic_DNA"/>
</dbReference>
<dbReference type="Proteomes" id="UP000271974">
    <property type="component" value="Unassembled WGS sequence"/>
</dbReference>
<protein>
    <submittedName>
        <fullName evidence="2">Uncharacterized protein</fullName>
    </submittedName>
</protein>
<evidence type="ECO:0000313" key="3">
    <source>
        <dbReference type="Proteomes" id="UP000271974"/>
    </source>
</evidence>
<accession>A0A3S1BTQ5</accession>
<feature type="region of interest" description="Disordered" evidence="1">
    <location>
        <begin position="1"/>
        <end position="81"/>
    </location>
</feature>
<feature type="non-terminal residue" evidence="2">
    <location>
        <position position="1"/>
    </location>
</feature>
<reference evidence="2 3" key="1">
    <citation type="submission" date="2019-01" db="EMBL/GenBank/DDBJ databases">
        <title>A draft genome assembly of the solar-powered sea slug Elysia chlorotica.</title>
        <authorList>
            <person name="Cai H."/>
            <person name="Li Q."/>
            <person name="Fang X."/>
            <person name="Li J."/>
            <person name="Curtis N.E."/>
            <person name="Altenburger A."/>
            <person name="Shibata T."/>
            <person name="Feng M."/>
            <person name="Maeda T."/>
            <person name="Schwartz J.A."/>
            <person name="Shigenobu S."/>
            <person name="Lundholm N."/>
            <person name="Nishiyama T."/>
            <person name="Yang H."/>
            <person name="Hasebe M."/>
            <person name="Li S."/>
            <person name="Pierce S.K."/>
            <person name="Wang J."/>
        </authorList>
    </citation>
    <scope>NUCLEOTIDE SEQUENCE [LARGE SCALE GENOMIC DNA]</scope>
    <source>
        <strain evidence="2">EC2010</strain>
        <tissue evidence="2">Whole organism of an adult</tissue>
    </source>
</reference>
<dbReference type="AlphaFoldDB" id="A0A3S1BTQ5"/>
<feature type="non-terminal residue" evidence="2">
    <location>
        <position position="127"/>
    </location>
</feature>
<proteinExistence type="predicted"/>
<evidence type="ECO:0000313" key="2">
    <source>
        <dbReference type="EMBL" id="RUS91389.1"/>
    </source>
</evidence>
<organism evidence="2 3">
    <name type="scientific">Elysia chlorotica</name>
    <name type="common">Eastern emerald elysia</name>
    <name type="synonym">Sea slug</name>
    <dbReference type="NCBI Taxonomy" id="188477"/>
    <lineage>
        <taxon>Eukaryota</taxon>
        <taxon>Metazoa</taxon>
        <taxon>Spiralia</taxon>
        <taxon>Lophotrochozoa</taxon>
        <taxon>Mollusca</taxon>
        <taxon>Gastropoda</taxon>
        <taxon>Heterobranchia</taxon>
        <taxon>Euthyneura</taxon>
        <taxon>Panpulmonata</taxon>
        <taxon>Sacoglossa</taxon>
        <taxon>Placobranchoidea</taxon>
        <taxon>Plakobranchidae</taxon>
        <taxon>Elysia</taxon>
    </lineage>
</organism>
<keyword evidence="3" id="KW-1185">Reference proteome</keyword>
<comment type="caution">
    <text evidence="2">The sequence shown here is derived from an EMBL/GenBank/DDBJ whole genome shotgun (WGS) entry which is preliminary data.</text>
</comment>
<feature type="compositionally biased region" description="Acidic residues" evidence="1">
    <location>
        <begin position="1"/>
        <end position="24"/>
    </location>
</feature>
<sequence>DDDGDEDNEDDTSDSGSGDAEDKDDSSKKSNSGGGFFGSFGWFGSPTDDASASDRGDDFTFEDAEPVVVEDPQESRPVNRKQNVAALNRDIKAYTGALLETSRERLLEARALNTSFGALEQDWGEIQ</sequence>
<evidence type="ECO:0000256" key="1">
    <source>
        <dbReference type="SAM" id="MobiDB-lite"/>
    </source>
</evidence>
<gene>
    <name evidence="2" type="ORF">EGW08_000819</name>
</gene>
<name>A0A3S1BTQ5_ELYCH</name>